<dbReference type="EMBL" id="AOSK01000087">
    <property type="protein sequence ID" value="EYD75296.1"/>
    <property type="molecule type" value="Genomic_DNA"/>
</dbReference>
<evidence type="ECO:0000256" key="2">
    <source>
        <dbReference type="ARBA" id="ARBA00022908"/>
    </source>
</evidence>
<dbReference type="InterPro" id="IPR010998">
    <property type="entry name" value="Integrase_recombinase_N"/>
</dbReference>
<dbReference type="AlphaFoldDB" id="A0A017HLQ6"/>
<dbReference type="GO" id="GO:0015074">
    <property type="term" value="P:DNA integration"/>
    <property type="evidence" value="ECO:0007669"/>
    <property type="project" value="UniProtKB-KW"/>
</dbReference>
<dbReference type="InterPro" id="IPR011010">
    <property type="entry name" value="DNA_brk_join_enz"/>
</dbReference>
<evidence type="ECO:0000256" key="1">
    <source>
        <dbReference type="ARBA" id="ARBA00008857"/>
    </source>
</evidence>
<dbReference type="STRING" id="442562.Rumeso_03120"/>
<accession>A0A017HLQ6</accession>
<dbReference type="GO" id="GO:0003677">
    <property type="term" value="F:DNA binding"/>
    <property type="evidence" value="ECO:0007669"/>
    <property type="project" value="UniProtKB-KW"/>
</dbReference>
<evidence type="ECO:0000259" key="5">
    <source>
        <dbReference type="PROSITE" id="PS51898"/>
    </source>
</evidence>
<dbReference type="GO" id="GO:0006310">
    <property type="term" value="P:DNA recombination"/>
    <property type="evidence" value="ECO:0007669"/>
    <property type="project" value="UniProtKB-KW"/>
</dbReference>
<dbReference type="Gene3D" id="3.30.160.390">
    <property type="entry name" value="Integrase, DNA-binding domain"/>
    <property type="match status" value="1"/>
</dbReference>
<organism evidence="6 7">
    <name type="scientific">Rubellimicrobium mesophilum DSM 19309</name>
    <dbReference type="NCBI Taxonomy" id="442562"/>
    <lineage>
        <taxon>Bacteria</taxon>
        <taxon>Pseudomonadati</taxon>
        <taxon>Pseudomonadota</taxon>
        <taxon>Alphaproteobacteria</taxon>
        <taxon>Rhodobacterales</taxon>
        <taxon>Roseobacteraceae</taxon>
        <taxon>Rubellimicrobium</taxon>
    </lineage>
</organism>
<evidence type="ECO:0000256" key="4">
    <source>
        <dbReference type="ARBA" id="ARBA00023172"/>
    </source>
</evidence>
<dbReference type="SUPFAM" id="SSF56349">
    <property type="entry name" value="DNA breaking-rejoining enzymes"/>
    <property type="match status" value="1"/>
</dbReference>
<dbReference type="InterPro" id="IPR013762">
    <property type="entry name" value="Integrase-like_cat_sf"/>
</dbReference>
<feature type="domain" description="Tyr recombinase" evidence="5">
    <location>
        <begin position="202"/>
        <end position="392"/>
    </location>
</feature>
<dbReference type="HOGENOM" id="CLU_027562_0_4_5"/>
<protein>
    <submittedName>
        <fullName evidence="6">Putative phage-like integrase</fullName>
    </submittedName>
</protein>
<keyword evidence="2" id="KW-0229">DNA integration</keyword>
<dbReference type="Pfam" id="PF00589">
    <property type="entry name" value="Phage_integrase"/>
    <property type="match status" value="1"/>
</dbReference>
<comment type="caution">
    <text evidence="6">The sequence shown here is derived from an EMBL/GenBank/DDBJ whole genome shotgun (WGS) entry which is preliminary data.</text>
</comment>
<dbReference type="Proteomes" id="UP000019666">
    <property type="component" value="Unassembled WGS sequence"/>
</dbReference>
<evidence type="ECO:0000313" key="6">
    <source>
        <dbReference type="EMBL" id="EYD75296.1"/>
    </source>
</evidence>
<dbReference type="InterPro" id="IPR050808">
    <property type="entry name" value="Phage_Integrase"/>
</dbReference>
<keyword evidence="4" id="KW-0233">DNA recombination</keyword>
<dbReference type="PANTHER" id="PTHR30629:SF2">
    <property type="entry name" value="PROPHAGE INTEGRASE INTS-RELATED"/>
    <property type="match status" value="1"/>
</dbReference>
<reference evidence="6 7" key="1">
    <citation type="submission" date="2013-02" db="EMBL/GenBank/DDBJ databases">
        <authorList>
            <person name="Fiebig A."/>
            <person name="Goeker M."/>
            <person name="Klenk H.-P.P."/>
        </authorList>
    </citation>
    <scope>NUCLEOTIDE SEQUENCE [LARGE SCALE GENOMIC DNA]</scope>
    <source>
        <strain evidence="6 7">DSM 19309</strain>
    </source>
</reference>
<dbReference type="PANTHER" id="PTHR30629">
    <property type="entry name" value="PROPHAGE INTEGRASE"/>
    <property type="match status" value="1"/>
</dbReference>
<dbReference type="PROSITE" id="PS51898">
    <property type="entry name" value="TYR_RECOMBINASE"/>
    <property type="match status" value="1"/>
</dbReference>
<evidence type="ECO:0000256" key="3">
    <source>
        <dbReference type="ARBA" id="ARBA00023125"/>
    </source>
</evidence>
<dbReference type="InterPro" id="IPR025166">
    <property type="entry name" value="Integrase_DNA_bind_dom"/>
</dbReference>
<evidence type="ECO:0000313" key="7">
    <source>
        <dbReference type="Proteomes" id="UP000019666"/>
    </source>
</evidence>
<dbReference type="InterPro" id="IPR038488">
    <property type="entry name" value="Integrase_DNA-bd_sf"/>
</dbReference>
<sequence>MGTHNFAQDPHKMATRLNEKKAADLRPRAEGYEVRDEVVPGLVLRVGKKGTKVWDVVVQTGPKSRKRVRLGTFPSLSVKDARKAAETIKENSIGAGRAREVRTVGELFERYAAARAPQMRSWHDVQSVWHVWGEPRLARVRLSDLSIHHGLDLRDHVALHSSPLRAASVIRYLRPMFAWAADERIIDVNPWATLKAREKAPARERVLSPSEWQALWEAARREPYPFGPFLKVLMLSAQRLSNVAQMRWDELHGDLWIIPREKMKATRTAKAAAHEVPLSSALAALIAEQPRLGPYVFTTRGDRPISPGSRQKDRFTAAVNAAAAQANGRPLLPQEVLADWRFHDIRRTAATLMTGGGVSRFIVERVLGHADRGVTAIYDRNIYRTEKRAALEVLAATVDPSHPTSR</sequence>
<dbReference type="Pfam" id="PF13356">
    <property type="entry name" value="Arm-DNA-bind_3"/>
    <property type="match status" value="1"/>
</dbReference>
<dbReference type="InterPro" id="IPR002104">
    <property type="entry name" value="Integrase_catalytic"/>
</dbReference>
<keyword evidence="7" id="KW-1185">Reference proteome</keyword>
<gene>
    <name evidence="6" type="ORF">Rumeso_03120</name>
</gene>
<dbReference type="Gene3D" id="1.10.443.10">
    <property type="entry name" value="Intergrase catalytic core"/>
    <property type="match status" value="1"/>
</dbReference>
<keyword evidence="3" id="KW-0238">DNA-binding</keyword>
<name>A0A017HLQ6_9RHOB</name>
<proteinExistence type="inferred from homology"/>
<dbReference type="Gene3D" id="1.10.150.130">
    <property type="match status" value="1"/>
</dbReference>
<comment type="similarity">
    <text evidence="1">Belongs to the 'phage' integrase family.</text>
</comment>